<evidence type="ECO:0000256" key="1">
    <source>
        <dbReference type="ARBA" id="ARBA00004370"/>
    </source>
</evidence>
<dbReference type="Gene3D" id="2.60.40.420">
    <property type="entry name" value="Cupredoxins - blue copper proteins"/>
    <property type="match status" value="1"/>
</dbReference>
<keyword evidence="2 9" id="KW-0732">Signal</keyword>
<dbReference type="EMBL" id="KU359105">
    <property type="protein sequence ID" value="ANS11584.1"/>
    <property type="molecule type" value="mRNA"/>
</dbReference>
<comment type="similarity">
    <text evidence="6 7">Belongs to the ephrin family.</text>
</comment>
<evidence type="ECO:0000259" key="10">
    <source>
        <dbReference type="PROSITE" id="PS51551"/>
    </source>
</evidence>
<evidence type="ECO:0000256" key="3">
    <source>
        <dbReference type="ARBA" id="ARBA00023136"/>
    </source>
</evidence>
<keyword evidence="12" id="KW-1185">Reference proteome</keyword>
<feature type="chain" id="PRO_5008524624" evidence="9">
    <location>
        <begin position="20"/>
        <end position="243"/>
    </location>
</feature>
<reference evidence="11" key="2">
    <citation type="submission" date="2015-12" db="EMBL/GenBank/DDBJ databases">
        <authorList>
            <person name="Shamseldin A."/>
            <person name="Moawad H."/>
            <person name="Abd El-Rahim W.M."/>
            <person name="Sadowsky M.J."/>
        </authorList>
    </citation>
    <scope>NUCLEOTIDE SEQUENCE</scope>
</reference>
<dbReference type="RefSeq" id="XP_002737429.1">
    <property type="nucleotide sequence ID" value="XM_002737383.2"/>
</dbReference>
<feature type="signal peptide" evidence="9">
    <location>
        <begin position="1"/>
        <end position="19"/>
    </location>
</feature>
<evidence type="ECO:0000256" key="6">
    <source>
        <dbReference type="PROSITE-ProRule" id="PRU00884"/>
    </source>
</evidence>
<evidence type="ECO:0000313" key="13">
    <source>
        <dbReference type="RefSeq" id="XP_002737429.1"/>
    </source>
</evidence>
<evidence type="ECO:0000313" key="11">
    <source>
        <dbReference type="EMBL" id="ANS11584.1"/>
    </source>
</evidence>
<dbReference type="PRINTS" id="PR01347">
    <property type="entry name" value="EPHRIN"/>
</dbReference>
<evidence type="ECO:0000256" key="2">
    <source>
        <dbReference type="ARBA" id="ARBA00022729"/>
    </source>
</evidence>
<organism evidence="11">
    <name type="scientific">Saccoglossus kowalevskii</name>
    <name type="common">Acorn worm</name>
    <dbReference type="NCBI Taxonomy" id="10224"/>
    <lineage>
        <taxon>Eukaryota</taxon>
        <taxon>Metazoa</taxon>
        <taxon>Hemichordata</taxon>
        <taxon>Enteropneusta</taxon>
        <taxon>Harrimaniidae</taxon>
        <taxon>Saccoglossus</taxon>
    </lineage>
</organism>
<gene>
    <name evidence="13" type="primary">LOC100369780</name>
</gene>
<evidence type="ECO:0000256" key="7">
    <source>
        <dbReference type="RuleBase" id="RU004375"/>
    </source>
</evidence>
<evidence type="ECO:0000256" key="9">
    <source>
        <dbReference type="SAM" id="SignalP"/>
    </source>
</evidence>
<feature type="domain" description="Ephrin RBD" evidence="10">
    <location>
        <begin position="20"/>
        <end position="156"/>
    </location>
</feature>
<keyword evidence="3 7" id="KW-0472">Membrane</keyword>
<dbReference type="PANTHER" id="PTHR11304:SF29">
    <property type="entry name" value="EPHRIN"/>
    <property type="match status" value="1"/>
</dbReference>
<keyword evidence="5" id="KW-0325">Glycoprotein</keyword>
<sequence length="243" mass="27573">MILSLIVILLAICGHLVCTKRLDPIVWDSNTFPNGGQALQVNMWDEVAIVCPREENTTEGRERAQYNVIYMVPKLGYDECRINLPETRVLHRCDEPFQENRYALLFQDYSPVPGDFVFEHGREYYYISVSNDRIDGLNKVSGGNCQYKHTKLIIKLCCGNAPTRVPAVTFSSSTKESNVIPDKTTLFEDGSEDYESKEHNSVHDNKDDPKNDLLSSSSSSMSNLIRTSCFINLLSFSIVRLFV</sequence>
<dbReference type="GO" id="GO:0046875">
    <property type="term" value="F:ephrin receptor binding"/>
    <property type="evidence" value="ECO:0007669"/>
    <property type="project" value="TreeGrafter"/>
</dbReference>
<accession>A0A1B1JCF1</accession>
<evidence type="ECO:0000313" key="12">
    <source>
        <dbReference type="Proteomes" id="UP000694865"/>
    </source>
</evidence>
<dbReference type="GO" id="GO:0007411">
    <property type="term" value="P:axon guidance"/>
    <property type="evidence" value="ECO:0007669"/>
    <property type="project" value="TreeGrafter"/>
</dbReference>
<dbReference type="Proteomes" id="UP000694865">
    <property type="component" value="Unplaced"/>
</dbReference>
<dbReference type="KEGG" id="sko:100369780"/>
<dbReference type="CDD" id="cd02675">
    <property type="entry name" value="Ephrin_ectodomain"/>
    <property type="match status" value="1"/>
</dbReference>
<dbReference type="InterPro" id="IPR008972">
    <property type="entry name" value="Cupredoxin"/>
</dbReference>
<dbReference type="GeneID" id="100369780"/>
<dbReference type="OrthoDB" id="6250301at2759"/>
<protein>
    <submittedName>
        <fullName evidence="11">Ephrin B-like protein</fullName>
    </submittedName>
    <submittedName>
        <fullName evidence="13">Ephrin-A4-like</fullName>
    </submittedName>
</protein>
<reference evidence="13" key="3">
    <citation type="submission" date="2025-05" db="UniProtKB">
        <authorList>
            <consortium name="RefSeq"/>
        </authorList>
    </citation>
    <scope>IDENTIFICATION</scope>
    <source>
        <tissue evidence="13">Testes</tissue>
    </source>
</reference>
<dbReference type="GO" id="GO:0005886">
    <property type="term" value="C:plasma membrane"/>
    <property type="evidence" value="ECO:0007669"/>
    <property type="project" value="TreeGrafter"/>
</dbReference>
<evidence type="ECO:0000256" key="5">
    <source>
        <dbReference type="ARBA" id="ARBA00023180"/>
    </source>
</evidence>
<dbReference type="GO" id="GO:0048013">
    <property type="term" value="P:ephrin receptor signaling pathway"/>
    <property type="evidence" value="ECO:0007669"/>
    <property type="project" value="TreeGrafter"/>
</dbReference>
<comment type="caution">
    <text evidence="6">Lacks conserved residue(s) required for the propagation of feature annotation.</text>
</comment>
<evidence type="ECO:0000256" key="4">
    <source>
        <dbReference type="ARBA" id="ARBA00023157"/>
    </source>
</evidence>
<comment type="subcellular location">
    <subcellularLocation>
        <location evidence="1">Membrane</location>
    </subcellularLocation>
</comment>
<dbReference type="Pfam" id="PF00812">
    <property type="entry name" value="Ephrin"/>
    <property type="match status" value="1"/>
</dbReference>
<name>A0A1B1JCF1_SACKO</name>
<dbReference type="AlphaFoldDB" id="A0A1B1JCF1"/>
<dbReference type="PANTHER" id="PTHR11304">
    <property type="entry name" value="EPHRIN"/>
    <property type="match status" value="1"/>
</dbReference>
<proteinExistence type="evidence at transcript level"/>
<dbReference type="SUPFAM" id="SSF49503">
    <property type="entry name" value="Cupredoxins"/>
    <property type="match status" value="1"/>
</dbReference>
<evidence type="ECO:0000256" key="8">
    <source>
        <dbReference type="SAM" id="MobiDB-lite"/>
    </source>
</evidence>
<keyword evidence="4" id="KW-1015">Disulfide bond</keyword>
<dbReference type="PROSITE" id="PS51551">
    <property type="entry name" value="EPHRIN_RBD_2"/>
    <property type="match status" value="1"/>
</dbReference>
<reference evidence="11" key="1">
    <citation type="journal article" date="2008" name="Biol. Bull.">
        <title>cDNA sequences for transcription factors and signaling proteins of the hemichordate Saccoglossus kowalevskii: efficacy of the expressed sequence tag (EST) approach for evolutionary and developmental studies of a new organism.</title>
        <authorList>
            <person name="Freeman R.M. Jr."/>
            <person name="Wu M."/>
            <person name="Cordonnier-Pratt M.M."/>
            <person name="Pratt L.H."/>
            <person name="Gruber C.E."/>
            <person name="Smith M."/>
            <person name="Lander E.S."/>
            <person name="Stange-Thomann N."/>
            <person name="Lowe C.J."/>
            <person name="Gerhart J."/>
            <person name="Kirschner M."/>
        </authorList>
    </citation>
    <scope>NUCLEOTIDE SEQUENCE</scope>
</reference>
<feature type="region of interest" description="Disordered" evidence="8">
    <location>
        <begin position="191"/>
        <end position="214"/>
    </location>
</feature>
<dbReference type="InterPro" id="IPR001799">
    <property type="entry name" value="Ephrin_RBD"/>
</dbReference>
<dbReference type="InterPro" id="IPR031328">
    <property type="entry name" value="Ephrin"/>
</dbReference>
<feature type="compositionally biased region" description="Basic and acidic residues" evidence="8">
    <location>
        <begin position="194"/>
        <end position="211"/>
    </location>
</feature>